<keyword evidence="2" id="KW-0004">4Fe-4S</keyword>
<keyword evidence="3" id="KW-0949">S-adenosyl-L-methionine</keyword>
<dbReference type="InterPro" id="IPR002792">
    <property type="entry name" value="TRAM_dom"/>
</dbReference>
<evidence type="ECO:0000256" key="3">
    <source>
        <dbReference type="ARBA" id="ARBA00022691"/>
    </source>
</evidence>
<dbReference type="Gene3D" id="3.40.50.12160">
    <property type="entry name" value="Methylthiotransferase, N-terminal domain"/>
    <property type="match status" value="1"/>
</dbReference>
<evidence type="ECO:0000256" key="6">
    <source>
        <dbReference type="ARBA" id="ARBA00023014"/>
    </source>
</evidence>
<gene>
    <name evidence="10" type="ORF">UFOPK2958_00616</name>
</gene>
<dbReference type="InterPro" id="IPR038135">
    <property type="entry name" value="Methylthiotransferase_N_sf"/>
</dbReference>
<dbReference type="InterPro" id="IPR006638">
    <property type="entry name" value="Elp3/MiaA/NifB-like_rSAM"/>
</dbReference>
<dbReference type="FunFam" id="3.80.30.20:FF:000001">
    <property type="entry name" value="tRNA-2-methylthio-N(6)-dimethylallyladenosine synthase 2"/>
    <property type="match status" value="1"/>
</dbReference>
<evidence type="ECO:0000259" key="9">
    <source>
        <dbReference type="PROSITE" id="PS51918"/>
    </source>
</evidence>
<dbReference type="HAMAP" id="MF_01864">
    <property type="entry name" value="tRNA_metthiotr_MiaB"/>
    <property type="match status" value="1"/>
</dbReference>
<dbReference type="PANTHER" id="PTHR43020">
    <property type="entry name" value="CDK5 REGULATORY SUBUNIT-ASSOCIATED PROTEIN 1"/>
    <property type="match status" value="1"/>
</dbReference>
<evidence type="ECO:0000256" key="4">
    <source>
        <dbReference type="ARBA" id="ARBA00022723"/>
    </source>
</evidence>
<dbReference type="FunFam" id="3.40.50.12160:FF:000003">
    <property type="entry name" value="CDK5 regulatory subunit-associated protein 1"/>
    <property type="match status" value="1"/>
</dbReference>
<dbReference type="AlphaFoldDB" id="A0A6J6WFY2"/>
<dbReference type="Pfam" id="PF04055">
    <property type="entry name" value="Radical_SAM"/>
    <property type="match status" value="1"/>
</dbReference>
<keyword evidence="4" id="KW-0479">Metal-binding</keyword>
<dbReference type="PANTHER" id="PTHR43020:SF2">
    <property type="entry name" value="MITOCHONDRIAL TRNA METHYLTHIOTRANSFERASE CDK5RAP1"/>
    <property type="match status" value="1"/>
</dbReference>
<dbReference type="PROSITE" id="PS50926">
    <property type="entry name" value="TRAM"/>
    <property type="match status" value="1"/>
</dbReference>
<dbReference type="PROSITE" id="PS51449">
    <property type="entry name" value="MTTASE_N"/>
    <property type="match status" value="1"/>
</dbReference>
<feature type="domain" description="Radical SAM core" evidence="9">
    <location>
        <begin position="148"/>
        <end position="381"/>
    </location>
</feature>
<proteinExistence type="inferred from homology"/>
<dbReference type="InterPro" id="IPR023404">
    <property type="entry name" value="rSAM_horseshoe"/>
</dbReference>
<evidence type="ECO:0000313" key="10">
    <source>
        <dbReference type="EMBL" id="CAB4782174.1"/>
    </source>
</evidence>
<keyword evidence="6" id="KW-0411">Iron-sulfur</keyword>
<dbReference type="GO" id="GO:0005829">
    <property type="term" value="C:cytosol"/>
    <property type="evidence" value="ECO:0007669"/>
    <property type="project" value="TreeGrafter"/>
</dbReference>
<accession>A0A6J6WFY2</accession>
<dbReference type="InterPro" id="IPR058240">
    <property type="entry name" value="rSAM_sf"/>
</dbReference>
<feature type="domain" description="MTTase N-terminal" evidence="8">
    <location>
        <begin position="5"/>
        <end position="121"/>
    </location>
</feature>
<dbReference type="Gene3D" id="3.80.30.20">
    <property type="entry name" value="tm_1862 like domain"/>
    <property type="match status" value="1"/>
</dbReference>
<evidence type="ECO:0000256" key="2">
    <source>
        <dbReference type="ARBA" id="ARBA00022485"/>
    </source>
</evidence>
<dbReference type="SFLD" id="SFLDG01061">
    <property type="entry name" value="methylthiotransferase"/>
    <property type="match status" value="1"/>
</dbReference>
<evidence type="ECO:0000256" key="1">
    <source>
        <dbReference type="ARBA" id="ARBA00001966"/>
    </source>
</evidence>
<dbReference type="SUPFAM" id="SSF102114">
    <property type="entry name" value="Radical SAM enzymes"/>
    <property type="match status" value="1"/>
</dbReference>
<dbReference type="InterPro" id="IPR007197">
    <property type="entry name" value="rSAM"/>
</dbReference>
<dbReference type="NCBIfam" id="TIGR00089">
    <property type="entry name" value="MiaB/RimO family radical SAM methylthiotransferase"/>
    <property type="match status" value="1"/>
</dbReference>
<dbReference type="GO" id="GO:0046872">
    <property type="term" value="F:metal ion binding"/>
    <property type="evidence" value="ECO:0007669"/>
    <property type="project" value="UniProtKB-KW"/>
</dbReference>
<dbReference type="InterPro" id="IPR013848">
    <property type="entry name" value="Methylthiotransferase_N"/>
</dbReference>
<dbReference type="InterPro" id="IPR020612">
    <property type="entry name" value="Methylthiotransferase_CS"/>
</dbReference>
<dbReference type="GO" id="GO:0035597">
    <property type="term" value="F:tRNA-2-methylthio-N(6)-dimethylallyladenosine(37) synthase activity"/>
    <property type="evidence" value="ECO:0007669"/>
    <property type="project" value="TreeGrafter"/>
</dbReference>
<dbReference type="InterPro" id="IPR006463">
    <property type="entry name" value="MiaB_methiolase"/>
</dbReference>
<name>A0A6J6WFY2_9ZZZZ</name>
<comment type="cofactor">
    <cofactor evidence="1">
        <name>[4Fe-4S] cluster</name>
        <dbReference type="ChEBI" id="CHEBI:49883"/>
    </cofactor>
</comment>
<dbReference type="NCBIfam" id="TIGR01574">
    <property type="entry name" value="miaB-methiolase"/>
    <property type="match status" value="1"/>
</dbReference>
<dbReference type="EMBL" id="CAFAAB010000055">
    <property type="protein sequence ID" value="CAB4782174.1"/>
    <property type="molecule type" value="Genomic_DNA"/>
</dbReference>
<dbReference type="SMART" id="SM00729">
    <property type="entry name" value="Elp3"/>
    <property type="match status" value="1"/>
</dbReference>
<feature type="domain" description="TRAM" evidence="7">
    <location>
        <begin position="383"/>
        <end position="448"/>
    </location>
</feature>
<dbReference type="SFLD" id="SFLDF00273">
    <property type="entry name" value="(dimethylallyl)adenosine_tRNA"/>
    <property type="match status" value="1"/>
</dbReference>
<reference evidence="10" key="1">
    <citation type="submission" date="2020-05" db="EMBL/GenBank/DDBJ databases">
        <authorList>
            <person name="Chiriac C."/>
            <person name="Salcher M."/>
            <person name="Ghai R."/>
            <person name="Kavagutti S V."/>
        </authorList>
    </citation>
    <scope>NUCLEOTIDE SEQUENCE</scope>
</reference>
<evidence type="ECO:0000259" key="8">
    <source>
        <dbReference type="PROSITE" id="PS51449"/>
    </source>
</evidence>
<keyword evidence="5" id="KW-0408">Iron</keyword>
<sequence>MSTARTFEIHTYGCQMNVHDSERLAGLMVADGLVPVEPGQQADVVLFNTCTIRENADKRLYAALGQLKALKESRPDMQIAVGGCMAQKDRESIIKRAGFVDVVFGTHNIGSAPGLLRRSLTEGPLVEILDAPDPEAHLDMAPALNAVREVPWAAWVTVQTGCNNSCAFCIVPSVRGDEVSRPFDDLVAEATMLAGQGVTEITLLGQNVNTYGRDITKRRPLFADLLRAVSAVEGIERVRYTSPHPRDLRPETIAAMAETPEICPQLHLPLQSGSNEVLVAMRRGYTAERYLERLADARAAMPGLAVTTDIIVGFPGETEVQFEETLQVAAEAQFDSAYTFIFSPRPGTRAAEMADSFVAPEVIKDRFARLDAVIDRSALLRNEARVGIEEEVLVEGASRRDDSRVSGRTRQGKLIHFTPPPEGLRPGALATVKVEYGAPFHLLGSYVATLRPPRHKVRIPLLNS</sequence>
<dbReference type="CDD" id="cd01335">
    <property type="entry name" value="Radical_SAM"/>
    <property type="match status" value="1"/>
</dbReference>
<dbReference type="InterPro" id="IPR005839">
    <property type="entry name" value="Methylthiotransferase"/>
</dbReference>
<dbReference type="PROSITE" id="PS01278">
    <property type="entry name" value="MTTASE_RADICAL"/>
    <property type="match status" value="1"/>
</dbReference>
<dbReference type="SFLD" id="SFLDG01082">
    <property type="entry name" value="B12-binding_domain_containing"/>
    <property type="match status" value="1"/>
</dbReference>
<organism evidence="10">
    <name type="scientific">freshwater metagenome</name>
    <dbReference type="NCBI Taxonomy" id="449393"/>
    <lineage>
        <taxon>unclassified sequences</taxon>
        <taxon>metagenomes</taxon>
        <taxon>ecological metagenomes</taxon>
    </lineage>
</organism>
<dbReference type="GO" id="GO:0051539">
    <property type="term" value="F:4 iron, 4 sulfur cluster binding"/>
    <property type="evidence" value="ECO:0007669"/>
    <property type="project" value="UniProtKB-KW"/>
</dbReference>
<dbReference type="SFLD" id="SFLDS00029">
    <property type="entry name" value="Radical_SAM"/>
    <property type="match status" value="1"/>
</dbReference>
<protein>
    <submittedName>
        <fullName evidence="10">Unannotated protein</fullName>
    </submittedName>
</protein>
<dbReference type="PROSITE" id="PS51918">
    <property type="entry name" value="RADICAL_SAM"/>
    <property type="match status" value="1"/>
</dbReference>
<evidence type="ECO:0000259" key="7">
    <source>
        <dbReference type="PROSITE" id="PS50926"/>
    </source>
</evidence>
<evidence type="ECO:0000256" key="5">
    <source>
        <dbReference type="ARBA" id="ARBA00023004"/>
    </source>
</evidence>
<dbReference type="Pfam" id="PF00919">
    <property type="entry name" value="UPF0004"/>
    <property type="match status" value="1"/>
</dbReference>